<feature type="transmembrane region" description="Helical" evidence="6">
    <location>
        <begin position="85"/>
        <end position="103"/>
    </location>
</feature>
<evidence type="ECO:0000313" key="7">
    <source>
        <dbReference type="EMBL" id="OGF32372.1"/>
    </source>
</evidence>
<reference evidence="7 8" key="1">
    <citation type="journal article" date="2016" name="Nat. Commun.">
        <title>Thousands of microbial genomes shed light on interconnected biogeochemical processes in an aquifer system.</title>
        <authorList>
            <person name="Anantharaman K."/>
            <person name="Brown C.T."/>
            <person name="Hug L.A."/>
            <person name="Sharon I."/>
            <person name="Castelle C.J."/>
            <person name="Probst A.J."/>
            <person name="Thomas B.C."/>
            <person name="Singh A."/>
            <person name="Wilkins M.J."/>
            <person name="Karaoz U."/>
            <person name="Brodie E.L."/>
            <person name="Williams K.H."/>
            <person name="Hubbard S.S."/>
            <person name="Banfield J.F."/>
        </authorList>
    </citation>
    <scope>NUCLEOTIDE SEQUENCE [LARGE SCALE GENOMIC DNA]</scope>
</reference>
<dbReference type="PANTHER" id="PTHR30250">
    <property type="entry name" value="PST FAMILY PREDICTED COLANIC ACID TRANSPORTER"/>
    <property type="match status" value="1"/>
</dbReference>
<feature type="transmembrane region" description="Helical" evidence="6">
    <location>
        <begin position="57"/>
        <end position="79"/>
    </location>
</feature>
<dbReference type="GO" id="GO:0005886">
    <property type="term" value="C:plasma membrane"/>
    <property type="evidence" value="ECO:0007669"/>
    <property type="project" value="UniProtKB-SubCell"/>
</dbReference>
<feature type="transmembrane region" description="Helical" evidence="6">
    <location>
        <begin position="296"/>
        <end position="314"/>
    </location>
</feature>
<comment type="caution">
    <text evidence="7">The sequence shown here is derived from an EMBL/GenBank/DDBJ whole genome shotgun (WGS) entry which is preliminary data.</text>
</comment>
<evidence type="ECO:0000256" key="3">
    <source>
        <dbReference type="ARBA" id="ARBA00022692"/>
    </source>
</evidence>
<dbReference type="AlphaFoldDB" id="A0A1F5T0C8"/>
<feature type="transmembrane region" description="Helical" evidence="6">
    <location>
        <begin position="326"/>
        <end position="344"/>
    </location>
</feature>
<gene>
    <name evidence="7" type="ORF">A2478_03570</name>
</gene>
<feature type="transmembrane region" description="Helical" evidence="6">
    <location>
        <begin position="12"/>
        <end position="36"/>
    </location>
</feature>
<dbReference type="Pfam" id="PF13440">
    <property type="entry name" value="Polysacc_synt_3"/>
    <property type="match status" value="1"/>
</dbReference>
<evidence type="ECO:0000256" key="4">
    <source>
        <dbReference type="ARBA" id="ARBA00022989"/>
    </source>
</evidence>
<dbReference type="PANTHER" id="PTHR30250:SF28">
    <property type="entry name" value="POLYSACCHARIDE BIOSYNTHESIS PROTEIN"/>
    <property type="match status" value="1"/>
</dbReference>
<dbReference type="Proteomes" id="UP000179001">
    <property type="component" value="Unassembled WGS sequence"/>
</dbReference>
<evidence type="ECO:0000256" key="1">
    <source>
        <dbReference type="ARBA" id="ARBA00004651"/>
    </source>
</evidence>
<evidence type="ECO:0000313" key="8">
    <source>
        <dbReference type="Proteomes" id="UP000179001"/>
    </source>
</evidence>
<evidence type="ECO:0008006" key="9">
    <source>
        <dbReference type="Google" id="ProtNLM"/>
    </source>
</evidence>
<dbReference type="InterPro" id="IPR050833">
    <property type="entry name" value="Poly_Biosynth_Transport"/>
</dbReference>
<feature type="transmembrane region" description="Helical" evidence="6">
    <location>
        <begin position="255"/>
        <end position="276"/>
    </location>
</feature>
<evidence type="ECO:0000256" key="6">
    <source>
        <dbReference type="SAM" id="Phobius"/>
    </source>
</evidence>
<feature type="transmembrane region" description="Helical" evidence="6">
    <location>
        <begin position="183"/>
        <end position="210"/>
    </location>
</feature>
<feature type="transmembrane region" description="Helical" evidence="6">
    <location>
        <begin position="115"/>
        <end position="136"/>
    </location>
</feature>
<protein>
    <recommendedName>
        <fullName evidence="9">Polysaccharide biosynthesis protein C-terminal domain-containing protein</fullName>
    </recommendedName>
</protein>
<feature type="transmembrane region" description="Helical" evidence="6">
    <location>
        <begin position="350"/>
        <end position="371"/>
    </location>
</feature>
<proteinExistence type="predicted"/>
<evidence type="ECO:0000256" key="5">
    <source>
        <dbReference type="ARBA" id="ARBA00023136"/>
    </source>
</evidence>
<comment type="subcellular location">
    <subcellularLocation>
        <location evidence="1">Cell membrane</location>
        <topology evidence="1">Multi-pass membrane protein</topology>
    </subcellularLocation>
</comment>
<name>A0A1F5T0C8_9BACT</name>
<organism evidence="7 8">
    <name type="scientific">Candidatus Falkowbacteria bacterium RIFOXYC2_FULL_36_12</name>
    <dbReference type="NCBI Taxonomy" id="1798002"/>
    <lineage>
        <taxon>Bacteria</taxon>
        <taxon>Candidatus Falkowiibacteriota</taxon>
    </lineage>
</organism>
<feature type="transmembrane region" description="Helical" evidence="6">
    <location>
        <begin position="216"/>
        <end position="243"/>
    </location>
</feature>
<keyword evidence="2" id="KW-1003">Cell membrane</keyword>
<keyword evidence="3 6" id="KW-0812">Transmembrane</keyword>
<sequence length="385" mass="43763">MLDIKTFGEVEALVSLLYIISVPAGTLATVIIKYASEFESMDQSEKINKMFAYFTKVFLFWGIILFILFYIASPFIAVFLKINTIWPVVILGTVFFVSFFDSVTSGVLNGVQKFLALSWLGILQVSLKIILTIVFIKMSFGLSGVMGAMSLSMLVVYFVSLLPIRKYVSLKKGNFSELKQMVYFMMPTAVILLAINLYCSIDMILVKYFFSPEEAGMYGAISIIGRIIFFITGAIVTVMFPMLAKAKKEGNQHNLFIKSSMLVMLCAIATLAFYYFFPELVVKILVGSKYLEIAPYIVWFGLAMLMYSFVNIYSRYFLSNNNYSSLYIYVSGFVLQLLMLYYFHTSISQVIWMMNLSMGIILIALSTYYLYQKKSEGKLLNKSYG</sequence>
<keyword evidence="4 6" id="KW-1133">Transmembrane helix</keyword>
<evidence type="ECO:0000256" key="2">
    <source>
        <dbReference type="ARBA" id="ARBA00022475"/>
    </source>
</evidence>
<accession>A0A1F5T0C8</accession>
<dbReference type="EMBL" id="MFGJ01000006">
    <property type="protein sequence ID" value="OGF32372.1"/>
    <property type="molecule type" value="Genomic_DNA"/>
</dbReference>
<keyword evidence="5 6" id="KW-0472">Membrane</keyword>
<dbReference type="STRING" id="1798002.A2478_03570"/>
<feature type="transmembrane region" description="Helical" evidence="6">
    <location>
        <begin position="142"/>
        <end position="162"/>
    </location>
</feature>